<sequence length="117" mass="12984">MARQEPAADVGTSRRRVVLFPLPYQGHLSPIFQLTALLRDRGLAVSILHTNLNAPDPARHPPDIAFVPIHESLAEKEEEGAELDLVSRFLVIDAACEAPFRTALASLREKAEDEKDY</sequence>
<dbReference type="SUPFAM" id="SSF53756">
    <property type="entry name" value="UDP-Glycosyltransferase/glycogen phosphorylase"/>
    <property type="match status" value="1"/>
</dbReference>
<dbReference type="AlphaFoldDB" id="A0A0D9WXN2"/>
<proteinExistence type="predicted"/>
<name>A0A0D9WXN2_9ORYZ</name>
<evidence type="ECO:0000313" key="1">
    <source>
        <dbReference type="EnsemblPlants" id="LPERR07G08720.1"/>
    </source>
</evidence>
<dbReference type="EnsemblPlants" id="LPERR07G08720.1">
    <property type="protein sequence ID" value="LPERR07G08720.1"/>
    <property type="gene ID" value="LPERR07G08720"/>
</dbReference>
<reference evidence="1" key="3">
    <citation type="submission" date="2015-04" db="UniProtKB">
        <authorList>
            <consortium name="EnsemblPlants"/>
        </authorList>
    </citation>
    <scope>IDENTIFICATION</scope>
</reference>
<dbReference type="Gramene" id="LPERR07G08720.1">
    <property type="protein sequence ID" value="LPERR07G08720.1"/>
    <property type="gene ID" value="LPERR07G08720"/>
</dbReference>
<reference evidence="1 2" key="1">
    <citation type="submission" date="2012-08" db="EMBL/GenBank/DDBJ databases">
        <title>Oryza genome evolution.</title>
        <authorList>
            <person name="Wing R.A."/>
        </authorList>
    </citation>
    <scope>NUCLEOTIDE SEQUENCE</scope>
</reference>
<dbReference type="HOGENOM" id="CLU_165743_0_0_1"/>
<dbReference type="Gene3D" id="3.40.50.2000">
    <property type="entry name" value="Glycogen Phosphorylase B"/>
    <property type="match status" value="1"/>
</dbReference>
<organism evidence="1 2">
    <name type="scientific">Leersia perrieri</name>
    <dbReference type="NCBI Taxonomy" id="77586"/>
    <lineage>
        <taxon>Eukaryota</taxon>
        <taxon>Viridiplantae</taxon>
        <taxon>Streptophyta</taxon>
        <taxon>Embryophyta</taxon>
        <taxon>Tracheophyta</taxon>
        <taxon>Spermatophyta</taxon>
        <taxon>Magnoliopsida</taxon>
        <taxon>Liliopsida</taxon>
        <taxon>Poales</taxon>
        <taxon>Poaceae</taxon>
        <taxon>BOP clade</taxon>
        <taxon>Oryzoideae</taxon>
        <taxon>Oryzeae</taxon>
        <taxon>Oryzinae</taxon>
        <taxon>Leersia</taxon>
    </lineage>
</organism>
<dbReference type="eggNOG" id="KOG1192">
    <property type="taxonomic scope" value="Eukaryota"/>
</dbReference>
<dbReference type="Proteomes" id="UP000032180">
    <property type="component" value="Chromosome 7"/>
</dbReference>
<protein>
    <submittedName>
        <fullName evidence="1">Uncharacterized protein</fullName>
    </submittedName>
</protein>
<keyword evidence="2" id="KW-1185">Reference proteome</keyword>
<accession>A0A0D9WXN2</accession>
<evidence type="ECO:0000313" key="2">
    <source>
        <dbReference type="Proteomes" id="UP000032180"/>
    </source>
</evidence>
<reference evidence="2" key="2">
    <citation type="submission" date="2013-12" db="EMBL/GenBank/DDBJ databases">
        <authorList>
            <person name="Yu Y."/>
            <person name="Lee S."/>
            <person name="de Baynast K."/>
            <person name="Wissotski M."/>
            <person name="Liu L."/>
            <person name="Talag J."/>
            <person name="Goicoechea J."/>
            <person name="Angelova A."/>
            <person name="Jetty R."/>
            <person name="Kudrna D."/>
            <person name="Golser W."/>
            <person name="Rivera L."/>
            <person name="Zhang J."/>
            <person name="Wing R."/>
        </authorList>
    </citation>
    <scope>NUCLEOTIDE SEQUENCE</scope>
</reference>
<dbReference type="STRING" id="77586.A0A0D9WXN2"/>